<feature type="region of interest" description="Disordered" evidence="8">
    <location>
        <begin position="782"/>
        <end position="821"/>
    </location>
</feature>
<dbReference type="PANTHER" id="PTHR48043">
    <property type="entry name" value="EG:EG0003.4 PROTEIN-RELATED"/>
    <property type="match status" value="1"/>
</dbReference>
<dbReference type="GO" id="GO:0015020">
    <property type="term" value="F:glucuronosyltransferase activity"/>
    <property type="evidence" value="ECO:0007669"/>
    <property type="project" value="UniProtKB-EC"/>
</dbReference>
<dbReference type="PROSITE" id="PS00375">
    <property type="entry name" value="UDPGT"/>
    <property type="match status" value="1"/>
</dbReference>
<comment type="catalytic activity">
    <reaction evidence="5">
        <text>glucuronate acceptor + UDP-alpha-D-glucuronate = acceptor beta-D-glucuronoside + UDP + H(+)</text>
        <dbReference type="Rhea" id="RHEA:21032"/>
        <dbReference type="ChEBI" id="CHEBI:15378"/>
        <dbReference type="ChEBI" id="CHEBI:58052"/>
        <dbReference type="ChEBI" id="CHEBI:58223"/>
        <dbReference type="ChEBI" id="CHEBI:132367"/>
        <dbReference type="ChEBI" id="CHEBI:132368"/>
        <dbReference type="EC" id="2.4.1.17"/>
    </reaction>
</comment>
<dbReference type="EC" id="2.4.1.17" evidence="2"/>
<feature type="domain" description="SHSP" evidence="10">
    <location>
        <begin position="686"/>
        <end position="793"/>
    </location>
</feature>
<keyword evidence="4 11" id="KW-0808">Transferase</keyword>
<comment type="similarity">
    <text evidence="6 7">Belongs to the small heat shock protein (HSP20) family.</text>
</comment>
<keyword evidence="3" id="KW-0328">Glycosyltransferase</keyword>
<dbReference type="CDD" id="cd03784">
    <property type="entry name" value="GT1_Gtf-like"/>
    <property type="match status" value="1"/>
</dbReference>
<keyword evidence="9" id="KW-0472">Membrane</keyword>
<dbReference type="EMBL" id="JAKKPZ010000027">
    <property type="protein sequence ID" value="KAI1710232.1"/>
    <property type="molecule type" value="Genomic_DNA"/>
</dbReference>
<keyword evidence="9" id="KW-0812">Transmembrane</keyword>
<dbReference type="InterPro" id="IPR008978">
    <property type="entry name" value="HSP20-like_chaperone"/>
</dbReference>
<dbReference type="InterPro" id="IPR002213">
    <property type="entry name" value="UDP_glucos_trans"/>
</dbReference>
<dbReference type="InterPro" id="IPR050271">
    <property type="entry name" value="UDP-glycosyltransferase"/>
</dbReference>
<name>A0AAD4R579_9BILA</name>
<dbReference type="Gene3D" id="2.60.40.790">
    <property type="match status" value="1"/>
</dbReference>
<keyword evidence="12" id="KW-1185">Reference proteome</keyword>
<reference evidence="11" key="1">
    <citation type="submission" date="2022-01" db="EMBL/GenBank/DDBJ databases">
        <title>Genome Sequence Resource for Two Populations of Ditylenchus destructor, the Migratory Endoparasitic Phytonematode.</title>
        <authorList>
            <person name="Zhang H."/>
            <person name="Lin R."/>
            <person name="Xie B."/>
        </authorList>
    </citation>
    <scope>NUCLEOTIDE SEQUENCE</scope>
    <source>
        <strain evidence="11">BazhouSP</strain>
    </source>
</reference>
<feature type="compositionally biased region" description="Polar residues" evidence="8">
    <location>
        <begin position="795"/>
        <end position="805"/>
    </location>
</feature>
<evidence type="ECO:0000256" key="5">
    <source>
        <dbReference type="ARBA" id="ARBA00047475"/>
    </source>
</evidence>
<evidence type="ECO:0000313" key="11">
    <source>
        <dbReference type="EMBL" id="KAI1710232.1"/>
    </source>
</evidence>
<dbReference type="Pfam" id="PF00011">
    <property type="entry name" value="HSP20"/>
    <property type="match status" value="1"/>
</dbReference>
<evidence type="ECO:0000256" key="4">
    <source>
        <dbReference type="ARBA" id="ARBA00022679"/>
    </source>
</evidence>
<sequence length="821" mass="93043">MAKPHHRACALLIAQDPQPGSMMKLLPYCTAIILFCGLFDAINGKRKLKILVNNPAWGYSHVQFQGRLADLLVEAGHKVHMLVQEINPYIGNYTGSNNNVKVIRVPRLPETRDDFLKIDFIGNAFSGVNNLLLDGTAHLLRKIWTDACGEEKYDVAISEIVQPCLFGIFHKIGVHTKLATSAFMVDSHQVAHFGLLMSSYVPNLWAPSINAPYMSFYERARNLFMDIYMFKLLPRQHPKTEEDHFTRVYGQNFPSINDILKNVSLAFFNTNEFLDLPRPISNKIIYIGGVVKGKAKNLTQDFQQIMDKSKKGVLLFSFGSVADTKLLDPKIKEAFFKSFVSFSDYELIWKLELTENETWMQSIAPNVHLFDWVDQRSILAHPKTVAFITHCGMNSLNEGARAGVPLIGIPLFGDQLYDAAVMKRKNFGVYIDILEAQKQEVITSALDQVLNNPTYSYNAKLIQKKLNNAPFSPAERFVKWLEFAVEFPNLNELQLPSPDEIGFFAYYSLDVIGISISSLILSASVELPANHPHTLSFRLTPLSIHTLSSSFRLTPDRPFTLGFSLSRTFESRPAVNNGPISHSVCLTLPRPLPFPEFSFFPASLPKHYIKSSGSWTNQVQSKQDIPSIALTVNSLSDSLSEMALISAFDDFFYPQSYYRIRPRYVPLIHNDALFSSMLNDTFGELQCLEHELSQLTTDAQKGDHFNFKCNVAGYRPEELQVDLQGDQLVIQGEHQHNDERQSVHRTFKRMVALPDTVHKDTIECSIDEKGRLEVRAQNKALEQDEQKRNIPIGFRQNQDQNAVSGQEQPKQVEEQKQCQLS</sequence>
<dbReference type="Pfam" id="PF00201">
    <property type="entry name" value="UDPGT"/>
    <property type="match status" value="1"/>
</dbReference>
<feature type="compositionally biased region" description="Basic and acidic residues" evidence="8">
    <location>
        <begin position="810"/>
        <end position="821"/>
    </location>
</feature>
<comment type="caution">
    <text evidence="11">The sequence shown here is derived from an EMBL/GenBank/DDBJ whole genome shotgun (WGS) entry which is preliminary data.</text>
</comment>
<dbReference type="SUPFAM" id="SSF53756">
    <property type="entry name" value="UDP-Glycosyltransferase/glycogen phosphorylase"/>
    <property type="match status" value="1"/>
</dbReference>
<evidence type="ECO:0000313" key="12">
    <source>
        <dbReference type="Proteomes" id="UP001201812"/>
    </source>
</evidence>
<dbReference type="PROSITE" id="PS01031">
    <property type="entry name" value="SHSP"/>
    <property type="match status" value="1"/>
</dbReference>
<evidence type="ECO:0000256" key="6">
    <source>
        <dbReference type="PROSITE-ProRule" id="PRU00285"/>
    </source>
</evidence>
<dbReference type="InterPro" id="IPR035595">
    <property type="entry name" value="UDP_glycos_trans_CS"/>
</dbReference>
<gene>
    <name evidence="11" type="ORF">DdX_10911</name>
</gene>
<evidence type="ECO:0000256" key="3">
    <source>
        <dbReference type="ARBA" id="ARBA00022676"/>
    </source>
</evidence>
<dbReference type="SUPFAM" id="SSF49764">
    <property type="entry name" value="HSP20-like chaperones"/>
    <property type="match status" value="1"/>
</dbReference>
<comment type="similarity">
    <text evidence="1">Belongs to the UDP-glycosyltransferase family.</text>
</comment>
<evidence type="ECO:0000256" key="2">
    <source>
        <dbReference type="ARBA" id="ARBA00012544"/>
    </source>
</evidence>
<evidence type="ECO:0000256" key="7">
    <source>
        <dbReference type="RuleBase" id="RU003616"/>
    </source>
</evidence>
<organism evidence="11 12">
    <name type="scientific">Ditylenchus destructor</name>
    <dbReference type="NCBI Taxonomy" id="166010"/>
    <lineage>
        <taxon>Eukaryota</taxon>
        <taxon>Metazoa</taxon>
        <taxon>Ecdysozoa</taxon>
        <taxon>Nematoda</taxon>
        <taxon>Chromadorea</taxon>
        <taxon>Rhabditida</taxon>
        <taxon>Tylenchina</taxon>
        <taxon>Tylenchomorpha</taxon>
        <taxon>Sphaerularioidea</taxon>
        <taxon>Anguinidae</taxon>
        <taxon>Anguininae</taxon>
        <taxon>Ditylenchus</taxon>
    </lineage>
</organism>
<dbReference type="Gene3D" id="3.40.50.2000">
    <property type="entry name" value="Glycogen Phosphorylase B"/>
    <property type="match status" value="1"/>
</dbReference>
<dbReference type="CDD" id="cd06526">
    <property type="entry name" value="metazoan_ACD"/>
    <property type="match status" value="1"/>
</dbReference>
<dbReference type="InterPro" id="IPR002068">
    <property type="entry name" value="A-crystallin/Hsp20_dom"/>
</dbReference>
<proteinExistence type="inferred from homology"/>
<dbReference type="PANTHER" id="PTHR48043:SF145">
    <property type="entry name" value="FI06409P-RELATED"/>
    <property type="match status" value="1"/>
</dbReference>
<protein>
    <recommendedName>
        <fullName evidence="2">glucuronosyltransferase</fullName>
        <ecNumber evidence="2">2.4.1.17</ecNumber>
    </recommendedName>
</protein>
<evidence type="ECO:0000259" key="10">
    <source>
        <dbReference type="PROSITE" id="PS01031"/>
    </source>
</evidence>
<feature type="transmembrane region" description="Helical" evidence="9">
    <location>
        <begin position="25"/>
        <end position="42"/>
    </location>
</feature>
<evidence type="ECO:0000256" key="1">
    <source>
        <dbReference type="ARBA" id="ARBA00009995"/>
    </source>
</evidence>
<dbReference type="Proteomes" id="UP001201812">
    <property type="component" value="Unassembled WGS sequence"/>
</dbReference>
<keyword evidence="9" id="KW-1133">Transmembrane helix</keyword>
<accession>A0AAD4R579</accession>
<dbReference type="FunFam" id="3.40.50.2000:FF:000021">
    <property type="entry name" value="UDP-glucuronosyltransferase"/>
    <property type="match status" value="1"/>
</dbReference>
<evidence type="ECO:0000256" key="9">
    <source>
        <dbReference type="SAM" id="Phobius"/>
    </source>
</evidence>
<evidence type="ECO:0000256" key="8">
    <source>
        <dbReference type="SAM" id="MobiDB-lite"/>
    </source>
</evidence>
<dbReference type="AlphaFoldDB" id="A0AAD4R579"/>